<organism evidence="2 4">
    <name type="scientific">Yersinia nurmii</name>
    <dbReference type="NCBI Taxonomy" id="685706"/>
    <lineage>
        <taxon>Bacteria</taxon>
        <taxon>Pseudomonadati</taxon>
        <taxon>Pseudomonadota</taxon>
        <taxon>Gammaproteobacteria</taxon>
        <taxon>Enterobacterales</taxon>
        <taxon>Yersiniaceae</taxon>
        <taxon>Yersinia</taxon>
    </lineage>
</organism>
<evidence type="ECO:0000313" key="3">
    <source>
        <dbReference type="Proteomes" id="UP000040578"/>
    </source>
</evidence>
<accession>A0AAW7K427</accession>
<evidence type="ECO:0000313" key="1">
    <source>
        <dbReference type="EMBL" id="CNE97254.1"/>
    </source>
</evidence>
<evidence type="ECO:0000313" key="2">
    <source>
        <dbReference type="EMBL" id="MDN0088781.1"/>
    </source>
</evidence>
<reference evidence="1 3" key="1">
    <citation type="submission" date="2015-03" db="EMBL/GenBank/DDBJ databases">
        <authorList>
            <consortium name="Pathogen Informatics"/>
            <person name="Murphy D."/>
        </authorList>
    </citation>
    <scope>NUCLEOTIDE SEQUENCE [LARGE SCALE GENOMIC DNA]</scope>
    <source>
        <strain evidence="3">type strain: CIP110231</strain>
        <strain evidence="1">Type strain: CIP110231</strain>
    </source>
</reference>
<gene>
    <name evidence="1" type="ORF">ERS137967_03006</name>
    <name evidence="2" type="ORF">QVN42_15610</name>
</gene>
<comment type="caution">
    <text evidence="2">The sequence shown here is derived from an EMBL/GenBank/DDBJ whole genome shotgun (WGS) entry which is preliminary data.</text>
</comment>
<name>A0AAW7K427_9GAMM</name>
<dbReference type="Proteomes" id="UP001167864">
    <property type="component" value="Unassembled WGS sequence"/>
</dbReference>
<proteinExistence type="predicted"/>
<dbReference type="EMBL" id="CPYD01000012">
    <property type="protein sequence ID" value="CNE97254.1"/>
    <property type="molecule type" value="Genomic_DNA"/>
</dbReference>
<dbReference type="AlphaFoldDB" id="A0AAW7K427"/>
<dbReference type="RefSeq" id="WP_049600554.1">
    <property type="nucleotide sequence ID" value="NZ_CPYD01000012.1"/>
</dbReference>
<evidence type="ECO:0000313" key="4">
    <source>
        <dbReference type="Proteomes" id="UP001167864"/>
    </source>
</evidence>
<dbReference type="Proteomes" id="UP000040578">
    <property type="component" value="Unassembled WGS sequence"/>
</dbReference>
<dbReference type="EMBL" id="JAUEHU010000016">
    <property type="protein sequence ID" value="MDN0088781.1"/>
    <property type="molecule type" value="Genomic_DNA"/>
</dbReference>
<keyword evidence="3" id="KW-1185">Reference proteome</keyword>
<reference evidence="2" key="2">
    <citation type="submission" date="2023-06" db="EMBL/GenBank/DDBJ databases">
        <authorList>
            <person name="Polev D.E."/>
            <person name="Saitova A.T."/>
            <person name="Bogumilchik E.A."/>
            <person name="Kokorina G.I."/>
            <person name="Voskresenskaia E.A."/>
        </authorList>
    </citation>
    <scope>NUCLEOTIDE SEQUENCE</scope>
    <source>
        <strain evidence="2">2145 StPb PI</strain>
    </source>
</reference>
<sequence length="458" mass="49268">MSDIQLIKNARGENMCPEGKIALYTNINYNEQELGDILIISRDIQLNRQQLESYGFYVGGHDGVSSVVNKMSQKGTLVSGLYLDGETLSVAAGESIPSLVSYPLGNGTWNDATQSVVARQVQTVNLTMSLGNISFALNKDYVAELTIANKSNIAVSGLTLDVSSANNNVVSVGNVAAIGTIPANGSVKVSIPLTGKSIGTTSLTAQLHTPIGLINSGANQINTRVNVTAINVELKMSMASNLVLTSDETYYNVLNISNHEPSDIKGVSVGATVSDSAIVSVGYFPPTVDISAGKSVNINIPLMGENPGTATMTAKLTMPNGYTNSGDSQAHSAILVTEQRDLDVSQEYKSHWRKQWDKPEFLYSYHFLLTSSSVQVRSWQLSFLLPEGAMVDADWLNANSSWIELNTDKSVNGWCFLDSTTGNVIAPGVDLPMDILMIYPGEAEEYKVINNLRLEQLA</sequence>
<protein>
    <submittedName>
        <fullName evidence="2">Uncharacterized protein</fullName>
    </submittedName>
</protein>